<evidence type="ECO:0000313" key="2">
    <source>
        <dbReference type="EMBL" id="MED6180770.1"/>
    </source>
</evidence>
<accession>A0ABU6W870</accession>
<evidence type="ECO:0000313" key="3">
    <source>
        <dbReference type="Proteomes" id="UP001341840"/>
    </source>
</evidence>
<proteinExistence type="predicted"/>
<dbReference type="EMBL" id="JASCZI010181277">
    <property type="protein sequence ID" value="MED6180770.1"/>
    <property type="molecule type" value="Genomic_DNA"/>
</dbReference>
<dbReference type="Proteomes" id="UP001341840">
    <property type="component" value="Unassembled WGS sequence"/>
</dbReference>
<name>A0ABU6W870_9FABA</name>
<gene>
    <name evidence="2" type="ORF">PIB30_013398</name>
</gene>
<protein>
    <submittedName>
        <fullName evidence="2">Uncharacterized protein</fullName>
    </submittedName>
</protein>
<feature type="region of interest" description="Disordered" evidence="1">
    <location>
        <begin position="86"/>
        <end position="134"/>
    </location>
</feature>
<keyword evidence="3" id="KW-1185">Reference proteome</keyword>
<organism evidence="2 3">
    <name type="scientific">Stylosanthes scabra</name>
    <dbReference type="NCBI Taxonomy" id="79078"/>
    <lineage>
        <taxon>Eukaryota</taxon>
        <taxon>Viridiplantae</taxon>
        <taxon>Streptophyta</taxon>
        <taxon>Embryophyta</taxon>
        <taxon>Tracheophyta</taxon>
        <taxon>Spermatophyta</taxon>
        <taxon>Magnoliopsida</taxon>
        <taxon>eudicotyledons</taxon>
        <taxon>Gunneridae</taxon>
        <taxon>Pentapetalae</taxon>
        <taxon>rosids</taxon>
        <taxon>fabids</taxon>
        <taxon>Fabales</taxon>
        <taxon>Fabaceae</taxon>
        <taxon>Papilionoideae</taxon>
        <taxon>50 kb inversion clade</taxon>
        <taxon>dalbergioids sensu lato</taxon>
        <taxon>Dalbergieae</taxon>
        <taxon>Pterocarpus clade</taxon>
        <taxon>Stylosanthes</taxon>
    </lineage>
</organism>
<reference evidence="2 3" key="1">
    <citation type="journal article" date="2023" name="Plants (Basel)">
        <title>Bridging the Gap: Combining Genomics and Transcriptomics Approaches to Understand Stylosanthes scabra, an Orphan Legume from the Brazilian Caatinga.</title>
        <authorList>
            <person name="Ferreira-Neto J.R.C."/>
            <person name="da Silva M.D."/>
            <person name="Binneck E."/>
            <person name="de Melo N.F."/>
            <person name="da Silva R.H."/>
            <person name="de Melo A.L.T.M."/>
            <person name="Pandolfi V."/>
            <person name="Bustamante F.O."/>
            <person name="Brasileiro-Vidal A.C."/>
            <person name="Benko-Iseppon A.M."/>
        </authorList>
    </citation>
    <scope>NUCLEOTIDE SEQUENCE [LARGE SCALE GENOMIC DNA]</scope>
    <source>
        <tissue evidence="2">Leaves</tissue>
    </source>
</reference>
<evidence type="ECO:0000256" key="1">
    <source>
        <dbReference type="SAM" id="MobiDB-lite"/>
    </source>
</evidence>
<feature type="compositionally biased region" description="Polar residues" evidence="1">
    <location>
        <begin position="107"/>
        <end position="118"/>
    </location>
</feature>
<sequence>MRTELKSCRAFLEQEQGRAKAAENKVEELSSSLPQSQFDLGATNETSIYWCTEWKKLATEANEMCQETLEIVLDQSRWDPKGRRIYVPEGSSSGDVDMAEASPVVDQEQQSAVTDQVPQSEGGEQVVGSGECPT</sequence>
<comment type="caution">
    <text evidence="2">The sequence shown here is derived from an EMBL/GenBank/DDBJ whole genome shotgun (WGS) entry which is preliminary data.</text>
</comment>
<feature type="compositionally biased region" description="Low complexity" evidence="1">
    <location>
        <begin position="119"/>
        <end position="134"/>
    </location>
</feature>